<gene>
    <name evidence="2" type="primary">pseI</name>
    <name evidence="2" type="ORF">L2725_04570</name>
</gene>
<evidence type="ECO:0000313" key="3">
    <source>
        <dbReference type="Proteomes" id="UP001202831"/>
    </source>
</evidence>
<keyword evidence="2" id="KW-0808">Transferase</keyword>
<sequence>MTEPTAFAPQLEIDGRHIGPGQAPYIIAELSGNHQGSLEQALALIDSAAATGVDAIKIQTYTADTITLNHDAPEFVLQGGLWKGRKLHDLYQEAHTPWDWHKALFDRAREHNITLFSSPFDTTAVDLLESLGCPAYKVASFEINDINLIKYIAATGKPIIMSTGLATKAEIAEAVQAVRDGGGTQLALLHCVSGYPTPVEDTNLMTMVDLQQSFGTVVGLSDHTLSTATAVASIALGGCIVEKHFVEDRSAGAVDSAFSLEPQEFSTLVTQCNQVSSALGQVNYDVKPSEAGGRDFRRSLYVCRDIQQGEVFTKDNVRSVRPAFGLHTRYLPQVLGQCASQDIAYGSPLKAEHLQNGIDDGEMA</sequence>
<dbReference type="EC" id="2.5.1.97" evidence="2"/>
<dbReference type="CDD" id="cd11615">
    <property type="entry name" value="SAF_NeuB_like"/>
    <property type="match status" value="1"/>
</dbReference>
<dbReference type="InterPro" id="IPR057736">
    <property type="entry name" value="SAF_PseI/NeuA/NeuB"/>
</dbReference>
<dbReference type="Gene3D" id="3.20.20.70">
    <property type="entry name" value="Aldolase class I"/>
    <property type="match status" value="1"/>
</dbReference>
<dbReference type="Pfam" id="PF08666">
    <property type="entry name" value="SAF"/>
    <property type="match status" value="1"/>
</dbReference>
<dbReference type="InterPro" id="IPR013132">
    <property type="entry name" value="PseI/NeuA/B-like_N"/>
</dbReference>
<dbReference type="NCBIfam" id="TIGR03586">
    <property type="entry name" value="PseI"/>
    <property type="match status" value="1"/>
</dbReference>
<dbReference type="InterPro" id="IPR013974">
    <property type="entry name" value="SAF"/>
</dbReference>
<dbReference type="EMBL" id="JAKIKT010000001">
    <property type="protein sequence ID" value="MCL2913060.1"/>
    <property type="molecule type" value="Genomic_DNA"/>
</dbReference>
<dbReference type="PANTHER" id="PTHR42966:SF2">
    <property type="entry name" value="PSEUDAMINIC ACID SYNTHASE"/>
    <property type="match status" value="1"/>
</dbReference>
<protein>
    <submittedName>
        <fullName evidence="2">Pseudaminic acid synthase</fullName>
        <ecNumber evidence="2">2.5.1.97</ecNumber>
    </submittedName>
</protein>
<accession>A0ABT0N4P5</accession>
<dbReference type="PANTHER" id="PTHR42966">
    <property type="entry name" value="N-ACETYLNEURAMINATE SYNTHASE"/>
    <property type="match status" value="1"/>
</dbReference>
<dbReference type="SUPFAM" id="SSF51269">
    <property type="entry name" value="AFP III-like domain"/>
    <property type="match status" value="1"/>
</dbReference>
<dbReference type="InterPro" id="IPR036732">
    <property type="entry name" value="AFP_Neu5c_C_sf"/>
</dbReference>
<dbReference type="SMART" id="SM00858">
    <property type="entry name" value="SAF"/>
    <property type="match status" value="1"/>
</dbReference>
<dbReference type="PROSITE" id="PS50844">
    <property type="entry name" value="AFP_LIKE"/>
    <property type="match status" value="1"/>
</dbReference>
<dbReference type="SUPFAM" id="SSF51569">
    <property type="entry name" value="Aldolase"/>
    <property type="match status" value="1"/>
</dbReference>
<keyword evidence="3" id="KW-1185">Reference proteome</keyword>
<dbReference type="InterPro" id="IPR013785">
    <property type="entry name" value="Aldolase_TIM"/>
</dbReference>
<dbReference type="RefSeq" id="WP_249247848.1">
    <property type="nucleotide sequence ID" value="NZ_JAKIKT010000001.1"/>
</dbReference>
<dbReference type="GO" id="GO:0016740">
    <property type="term" value="F:transferase activity"/>
    <property type="evidence" value="ECO:0007669"/>
    <property type="project" value="UniProtKB-KW"/>
</dbReference>
<dbReference type="InterPro" id="IPR051690">
    <property type="entry name" value="PseI-like"/>
</dbReference>
<feature type="domain" description="AFP-like" evidence="1">
    <location>
        <begin position="299"/>
        <end position="357"/>
    </location>
</feature>
<proteinExistence type="predicted"/>
<comment type="caution">
    <text evidence="2">The sequence shown here is derived from an EMBL/GenBank/DDBJ whole genome shotgun (WGS) entry which is preliminary data.</text>
</comment>
<dbReference type="InterPro" id="IPR020030">
    <property type="entry name" value="Pseudaminic_synth_PseI"/>
</dbReference>
<dbReference type="Proteomes" id="UP001202831">
    <property type="component" value="Unassembled WGS sequence"/>
</dbReference>
<dbReference type="Pfam" id="PF03102">
    <property type="entry name" value="NeuB"/>
    <property type="match status" value="1"/>
</dbReference>
<dbReference type="Gene3D" id="3.90.1210.10">
    <property type="entry name" value="Antifreeze-like/N-acetylneuraminic acid synthase C-terminal domain"/>
    <property type="match status" value="1"/>
</dbReference>
<evidence type="ECO:0000313" key="2">
    <source>
        <dbReference type="EMBL" id="MCL2913060.1"/>
    </source>
</evidence>
<organism evidence="2 3">
    <name type="scientific">Shewanella corallii</name>
    <dbReference type="NCBI Taxonomy" id="560080"/>
    <lineage>
        <taxon>Bacteria</taxon>
        <taxon>Pseudomonadati</taxon>
        <taxon>Pseudomonadota</taxon>
        <taxon>Gammaproteobacteria</taxon>
        <taxon>Alteromonadales</taxon>
        <taxon>Shewanellaceae</taxon>
        <taxon>Shewanella</taxon>
    </lineage>
</organism>
<name>A0ABT0N4P5_9GAMM</name>
<evidence type="ECO:0000259" key="1">
    <source>
        <dbReference type="PROSITE" id="PS50844"/>
    </source>
</evidence>
<dbReference type="InterPro" id="IPR006190">
    <property type="entry name" value="SAF_AFP_Neu5Ac"/>
</dbReference>
<reference evidence="2 3" key="1">
    <citation type="submission" date="2022-01" db="EMBL/GenBank/DDBJ databases">
        <title>Whole genome-based taxonomy of the Shewanellaceae.</title>
        <authorList>
            <person name="Martin-Rodriguez A.J."/>
        </authorList>
    </citation>
    <scope>NUCLEOTIDE SEQUENCE [LARGE SCALE GENOMIC DNA]</scope>
    <source>
        <strain evidence="2 3">DSM 21332</strain>
    </source>
</reference>